<evidence type="ECO:0008006" key="3">
    <source>
        <dbReference type="Google" id="ProtNLM"/>
    </source>
</evidence>
<dbReference type="Gene3D" id="3.40.630.30">
    <property type="match status" value="1"/>
</dbReference>
<dbReference type="SUPFAM" id="SSF55729">
    <property type="entry name" value="Acyl-CoA N-acyltransferases (Nat)"/>
    <property type="match status" value="1"/>
</dbReference>
<evidence type="ECO:0000313" key="2">
    <source>
        <dbReference type="Proteomes" id="UP000594262"/>
    </source>
</evidence>
<reference evidence="1" key="1">
    <citation type="submission" date="2021-01" db="UniProtKB">
        <authorList>
            <consortium name="EnsemblMetazoa"/>
        </authorList>
    </citation>
    <scope>IDENTIFICATION</scope>
</reference>
<dbReference type="PANTHER" id="PTHR20905">
    <property type="entry name" value="N-ACETYLTRANSFERASE-RELATED"/>
    <property type="match status" value="1"/>
</dbReference>
<name>A0A7M6DPD9_9CNID</name>
<dbReference type="GeneID" id="136799733"/>
<proteinExistence type="predicted"/>
<dbReference type="Proteomes" id="UP000594262">
    <property type="component" value="Unplaced"/>
</dbReference>
<dbReference type="AlphaFoldDB" id="A0A7M6DPD9"/>
<dbReference type="GO" id="GO:0008080">
    <property type="term" value="F:N-acetyltransferase activity"/>
    <property type="evidence" value="ECO:0007669"/>
    <property type="project" value="TreeGrafter"/>
</dbReference>
<protein>
    <recommendedName>
        <fullName evidence="3">N-acetyltransferase domain-containing protein</fullName>
    </recommendedName>
</protein>
<accession>A0A7M6DPD9</accession>
<keyword evidence="2" id="KW-1185">Reference proteome</keyword>
<organism evidence="1 2">
    <name type="scientific">Clytia hemisphaerica</name>
    <dbReference type="NCBI Taxonomy" id="252671"/>
    <lineage>
        <taxon>Eukaryota</taxon>
        <taxon>Metazoa</taxon>
        <taxon>Cnidaria</taxon>
        <taxon>Hydrozoa</taxon>
        <taxon>Hydroidolina</taxon>
        <taxon>Leptothecata</taxon>
        <taxon>Obeliida</taxon>
        <taxon>Clytiidae</taxon>
        <taxon>Clytia</taxon>
    </lineage>
</organism>
<dbReference type="PANTHER" id="PTHR20905:SF1">
    <property type="entry name" value="AT07410P-RELATED"/>
    <property type="match status" value="1"/>
</dbReference>
<sequence length="232" mass="27036">MMTTCLLEEGDISYHILTTEHTNEALMVLARAFCDDPACHALNERPSTTIKIALDDWVEYLDYWMDSCVENGISVVAIDVVKHSVVGVMANRHLLDNPDKFLKEYCSMQHTKALTPWNELAYFFEEESAKQLPELREPCKTADLIYLGVHENYRRKNIANNLVRASLPLFKKAGYKFATLEATNFYTSQIAQRNDFERIHRYDIKTWVKEGKTIFDNVKEPHGMFEYWVKRL</sequence>
<dbReference type="InterPro" id="IPR016181">
    <property type="entry name" value="Acyl_CoA_acyltransferase"/>
</dbReference>
<evidence type="ECO:0000313" key="1">
    <source>
        <dbReference type="EnsemblMetazoa" id="CLYHEMP019941.1"/>
    </source>
</evidence>
<dbReference type="OrthoDB" id="41532at2759"/>
<dbReference type="EnsemblMetazoa" id="CLYHEMT019941.1">
    <property type="protein sequence ID" value="CLYHEMP019941.1"/>
    <property type="gene ID" value="CLYHEMG019941"/>
</dbReference>
<dbReference type="RefSeq" id="XP_066912546.1">
    <property type="nucleotide sequence ID" value="XM_067056445.1"/>
</dbReference>
<dbReference type="CDD" id="cd04301">
    <property type="entry name" value="NAT_SF"/>
    <property type="match status" value="1"/>
</dbReference>